<dbReference type="InterPro" id="IPR041588">
    <property type="entry name" value="Integrase_H2C2"/>
</dbReference>
<dbReference type="PANTHER" id="PTHR37984">
    <property type="entry name" value="PROTEIN CBG26694"/>
    <property type="match status" value="1"/>
</dbReference>
<dbReference type="SUPFAM" id="SSF53098">
    <property type="entry name" value="Ribonuclease H-like"/>
    <property type="match status" value="1"/>
</dbReference>
<dbReference type="FunFam" id="1.10.340.70:FF:000001">
    <property type="entry name" value="Retrovirus-related Pol polyprotein from transposon gypsy-like Protein"/>
    <property type="match status" value="1"/>
</dbReference>
<dbReference type="Proteomes" id="UP000198211">
    <property type="component" value="Unassembled WGS sequence"/>
</dbReference>
<evidence type="ECO:0000313" key="2">
    <source>
        <dbReference type="EMBL" id="OWZ06037.1"/>
    </source>
</evidence>
<dbReference type="Pfam" id="PF17921">
    <property type="entry name" value="Integrase_H2C2"/>
    <property type="match status" value="1"/>
</dbReference>
<organism evidence="2 3">
    <name type="scientific">Phytophthora megakarya</name>
    <dbReference type="NCBI Taxonomy" id="4795"/>
    <lineage>
        <taxon>Eukaryota</taxon>
        <taxon>Sar</taxon>
        <taxon>Stramenopiles</taxon>
        <taxon>Oomycota</taxon>
        <taxon>Peronosporomycetes</taxon>
        <taxon>Peronosporales</taxon>
        <taxon>Peronosporaceae</taxon>
        <taxon>Phytophthora</taxon>
    </lineage>
</organism>
<evidence type="ECO:0000259" key="1">
    <source>
        <dbReference type="Pfam" id="PF17921"/>
    </source>
</evidence>
<dbReference type="EMBL" id="NBNE01004143">
    <property type="protein sequence ID" value="OWZ06037.1"/>
    <property type="molecule type" value="Genomic_DNA"/>
</dbReference>
<proteinExistence type="predicted"/>
<dbReference type="InterPro" id="IPR050951">
    <property type="entry name" value="Retrovirus_Pol_polyprotein"/>
</dbReference>
<name>A0A225VMP6_9STRA</name>
<dbReference type="STRING" id="4795.A0A225VMP6"/>
<keyword evidence="3" id="KW-1185">Reference proteome</keyword>
<dbReference type="Gene3D" id="1.10.340.70">
    <property type="match status" value="1"/>
</dbReference>
<reference evidence="3" key="1">
    <citation type="submission" date="2017-03" db="EMBL/GenBank/DDBJ databases">
        <title>Phytopthora megakarya and P. palmivora, two closely related causual agents of cacao black pod achieved similar genome size and gene model numbers by different mechanisms.</title>
        <authorList>
            <person name="Ali S."/>
            <person name="Shao J."/>
            <person name="Larry D.J."/>
            <person name="Kronmiller B."/>
            <person name="Shen D."/>
            <person name="Strem M.D."/>
            <person name="Melnick R.L."/>
            <person name="Guiltinan M.J."/>
            <person name="Tyler B.M."/>
            <person name="Meinhardt L.W."/>
            <person name="Bailey B.A."/>
        </authorList>
    </citation>
    <scope>NUCLEOTIDE SEQUENCE [LARGE SCALE GENOMIC DNA]</scope>
    <source>
        <strain evidence="3">zdho120</strain>
    </source>
</reference>
<dbReference type="Gene3D" id="3.30.420.10">
    <property type="entry name" value="Ribonuclease H-like superfamily/Ribonuclease H"/>
    <property type="match status" value="1"/>
</dbReference>
<dbReference type="AlphaFoldDB" id="A0A225VMP6"/>
<dbReference type="OrthoDB" id="182430at2759"/>
<feature type="domain" description="Integrase zinc-binding" evidence="1">
    <location>
        <begin position="36"/>
        <end position="93"/>
    </location>
</feature>
<dbReference type="PANTHER" id="PTHR37984:SF5">
    <property type="entry name" value="PROTEIN NYNRIN-LIKE"/>
    <property type="match status" value="1"/>
</dbReference>
<keyword evidence="2" id="KW-0808">Transferase</keyword>
<gene>
    <name evidence="2" type="ORF">PHMEG_00021768</name>
</gene>
<keyword evidence="2" id="KW-0695">RNA-directed DNA polymerase</keyword>
<protein>
    <submittedName>
        <fullName evidence="2">Reverse transcriptase</fullName>
    </submittedName>
</protein>
<dbReference type="InterPro" id="IPR012337">
    <property type="entry name" value="RNaseH-like_sf"/>
</dbReference>
<sequence length="203" mass="23042">MSEKFVLYEDGILFYEGANRHEGGQKTNNTTLRLVVPTTMIQEVICHDSLEGGHQGIVRTYDKTRRDYYWIGLYADVERHVRSGPDCSSSKSRPQHQGYSPDNVLAERPFQIVSMDFVIPLPKSRRGNTALLLFQCAITGFVMGKAMADTTALRVAQSVSTECSVHRRWSDMIETPFHERSVSSVRGDDTFEVKNYTKLRITS</sequence>
<dbReference type="InterPro" id="IPR036397">
    <property type="entry name" value="RNaseH_sf"/>
</dbReference>
<dbReference type="GO" id="GO:0003676">
    <property type="term" value="F:nucleic acid binding"/>
    <property type="evidence" value="ECO:0007669"/>
    <property type="project" value="InterPro"/>
</dbReference>
<accession>A0A225VMP6</accession>
<dbReference type="GO" id="GO:0003964">
    <property type="term" value="F:RNA-directed DNA polymerase activity"/>
    <property type="evidence" value="ECO:0007669"/>
    <property type="project" value="UniProtKB-KW"/>
</dbReference>
<evidence type="ECO:0000313" key="3">
    <source>
        <dbReference type="Proteomes" id="UP000198211"/>
    </source>
</evidence>
<comment type="caution">
    <text evidence="2">The sequence shown here is derived from an EMBL/GenBank/DDBJ whole genome shotgun (WGS) entry which is preliminary data.</text>
</comment>
<keyword evidence="2" id="KW-0548">Nucleotidyltransferase</keyword>